<dbReference type="KEGG" id="vg:15042059"/>
<dbReference type="GeneID" id="15042059"/>
<name>M4ZRZ6_9CAUD</name>
<sequence>MRDIHMEKPMDVFVGTKLRAKKDMYCRDVTETQNVIIKKGQEIEITDLTTDYGLIAYEFYNGENYMFMHFVPAALWEVVK</sequence>
<dbReference type="RefSeq" id="YP_007678064.1">
    <property type="nucleotide sequence ID" value="NC_020883.1"/>
</dbReference>
<organism evidence="1 2">
    <name type="scientific">Bacillus phage PM1</name>
    <dbReference type="NCBI Taxonomy" id="547228"/>
    <lineage>
        <taxon>Viruses</taxon>
        <taxon>Duplodnaviria</taxon>
        <taxon>Heunggongvirae</taxon>
        <taxon>Uroviricota</taxon>
        <taxon>Caudoviricetes</taxon>
        <taxon>Pemunavirus</taxon>
        <taxon>Pemunavirus PM1</taxon>
    </lineage>
</organism>
<proteinExistence type="predicted"/>
<evidence type="ECO:0000313" key="2">
    <source>
        <dbReference type="Proteomes" id="UP000011861"/>
    </source>
</evidence>
<protein>
    <submittedName>
        <fullName evidence="1">Uncharacterized protein</fullName>
    </submittedName>
</protein>
<evidence type="ECO:0000313" key="1">
    <source>
        <dbReference type="EMBL" id="BAM99118.1"/>
    </source>
</evidence>
<reference evidence="1 2" key="1">
    <citation type="journal article" date="2013" name="Virus Genes">
        <title>Complete nucleotide sequence of Bacillus subtilis (natto) bacteriophage PM1, a phage associated with disruption of food production.</title>
        <authorList>
            <person name="Umene K."/>
            <person name="Shiraishi A."/>
        </authorList>
    </citation>
    <scope>NUCLEOTIDE SEQUENCE [LARGE SCALE GENOMIC DNA]</scope>
    <source>
        <strain evidence="1">PM1</strain>
    </source>
</reference>
<keyword evidence="2" id="KW-1185">Reference proteome</keyword>
<dbReference type="Proteomes" id="UP000011861">
    <property type="component" value="Segment"/>
</dbReference>
<accession>M4ZRZ6</accession>
<dbReference type="EMBL" id="AB711120">
    <property type="protein sequence ID" value="BAM99118.1"/>
    <property type="molecule type" value="Genomic_DNA"/>
</dbReference>